<dbReference type="InParanoid" id="A0A1Z5JIV8"/>
<reference evidence="2 3" key="1">
    <citation type="journal article" date="2015" name="Plant Cell">
        <title>Oil accumulation by the oleaginous diatom Fistulifera solaris as revealed by the genome and transcriptome.</title>
        <authorList>
            <person name="Tanaka T."/>
            <person name="Maeda Y."/>
            <person name="Veluchamy A."/>
            <person name="Tanaka M."/>
            <person name="Abida H."/>
            <person name="Marechal E."/>
            <person name="Bowler C."/>
            <person name="Muto M."/>
            <person name="Sunaga Y."/>
            <person name="Tanaka M."/>
            <person name="Yoshino T."/>
            <person name="Taniguchi T."/>
            <person name="Fukuda Y."/>
            <person name="Nemoto M."/>
            <person name="Matsumoto M."/>
            <person name="Wong P.S."/>
            <person name="Aburatani S."/>
            <person name="Fujibuchi W."/>
        </authorList>
    </citation>
    <scope>NUCLEOTIDE SEQUENCE [LARGE SCALE GENOMIC DNA]</scope>
    <source>
        <strain evidence="2 3">JPCC DA0580</strain>
    </source>
</reference>
<dbReference type="AlphaFoldDB" id="A0A1Z5JIV8"/>
<dbReference type="InterPro" id="IPR036866">
    <property type="entry name" value="RibonucZ/Hydroxyglut_hydro"/>
</dbReference>
<keyword evidence="1" id="KW-0472">Membrane</keyword>
<organism evidence="2 3">
    <name type="scientific">Fistulifera solaris</name>
    <name type="common">Oleaginous diatom</name>
    <dbReference type="NCBI Taxonomy" id="1519565"/>
    <lineage>
        <taxon>Eukaryota</taxon>
        <taxon>Sar</taxon>
        <taxon>Stramenopiles</taxon>
        <taxon>Ochrophyta</taxon>
        <taxon>Bacillariophyta</taxon>
        <taxon>Bacillariophyceae</taxon>
        <taxon>Bacillariophycidae</taxon>
        <taxon>Naviculales</taxon>
        <taxon>Naviculaceae</taxon>
        <taxon>Fistulifera</taxon>
    </lineage>
</organism>
<gene>
    <name evidence="2" type="ORF">FisN_30Lh060</name>
</gene>
<comment type="caution">
    <text evidence="2">The sequence shown here is derived from an EMBL/GenBank/DDBJ whole genome shotgun (WGS) entry which is preliminary data.</text>
</comment>
<dbReference type="Proteomes" id="UP000198406">
    <property type="component" value="Unassembled WGS sequence"/>
</dbReference>
<keyword evidence="3" id="KW-1185">Reference proteome</keyword>
<keyword evidence="1" id="KW-0812">Transmembrane</keyword>
<evidence type="ECO:0008006" key="4">
    <source>
        <dbReference type="Google" id="ProtNLM"/>
    </source>
</evidence>
<evidence type="ECO:0000313" key="2">
    <source>
        <dbReference type="EMBL" id="GAX13772.1"/>
    </source>
</evidence>
<accession>A0A1Z5JIV8</accession>
<evidence type="ECO:0000313" key="3">
    <source>
        <dbReference type="Proteomes" id="UP000198406"/>
    </source>
</evidence>
<dbReference type="OrthoDB" id="10460646at2759"/>
<feature type="transmembrane region" description="Helical" evidence="1">
    <location>
        <begin position="26"/>
        <end position="43"/>
    </location>
</feature>
<name>A0A1Z5JIV8_FISSO</name>
<sequence length="260" mass="29789">MIETKRRRDHPAALPHGEIKEVFKDIYFVKGSVCFCAIAMPLIKMTMSRNMTIIRYGDDELCLVNSIRLTEKGLEELDKLGKVRHIIRLAGYHGIDDPFYKERYGATVWAPAGAPYFEEFDGTSKPYFDADKCFTKDSKLPFDNAHALVIQSGKIREASIILERVEGKVMITGDAFQHISKEDEYTSFFSSMILEWMGFIKPYNIGPVWYSYSKPDKKEIVDLLDWKFDHVPPCHGEPVVCDAWKKYQPVITALKSASDL</sequence>
<keyword evidence="1" id="KW-1133">Transmembrane helix</keyword>
<dbReference type="Gene3D" id="3.60.15.10">
    <property type="entry name" value="Ribonuclease Z/Hydroxyacylglutathione hydrolase-like"/>
    <property type="match status" value="1"/>
</dbReference>
<dbReference type="EMBL" id="BDSP01000073">
    <property type="protein sequence ID" value="GAX13772.1"/>
    <property type="molecule type" value="Genomic_DNA"/>
</dbReference>
<proteinExistence type="predicted"/>
<protein>
    <recommendedName>
        <fullName evidence="4">MBL fold metallo-hydrolase</fullName>
    </recommendedName>
</protein>
<evidence type="ECO:0000256" key="1">
    <source>
        <dbReference type="SAM" id="Phobius"/>
    </source>
</evidence>
<dbReference type="SUPFAM" id="SSF56281">
    <property type="entry name" value="Metallo-hydrolase/oxidoreductase"/>
    <property type="match status" value="1"/>
</dbReference>